<name>C6LK11_9FIRM</name>
<dbReference type="Proteomes" id="UP000005561">
    <property type="component" value="Unassembled WGS sequence"/>
</dbReference>
<feature type="transmembrane region" description="Helical" evidence="1">
    <location>
        <begin position="124"/>
        <end position="143"/>
    </location>
</feature>
<feature type="transmembrane region" description="Helical" evidence="1">
    <location>
        <begin position="20"/>
        <end position="40"/>
    </location>
</feature>
<evidence type="ECO:0000313" key="4">
    <source>
        <dbReference type="Proteomes" id="UP000005561"/>
    </source>
</evidence>
<evidence type="ECO:0000256" key="1">
    <source>
        <dbReference type="SAM" id="Phobius"/>
    </source>
</evidence>
<evidence type="ECO:0000259" key="2">
    <source>
        <dbReference type="Pfam" id="PF07693"/>
    </source>
</evidence>
<dbReference type="InterPro" id="IPR011646">
    <property type="entry name" value="KAP_P-loop"/>
</dbReference>
<accession>C6LK11</accession>
<comment type="caution">
    <text evidence="3">The sequence shown here is derived from an EMBL/GenBank/DDBJ whole genome shotgun (WGS) entry which is preliminary data.</text>
</comment>
<organism evidence="3 4">
    <name type="scientific">Marvinbryantia formatexigens DSM 14469</name>
    <dbReference type="NCBI Taxonomy" id="478749"/>
    <lineage>
        <taxon>Bacteria</taxon>
        <taxon>Bacillati</taxon>
        <taxon>Bacillota</taxon>
        <taxon>Clostridia</taxon>
        <taxon>Lachnospirales</taxon>
        <taxon>Lachnospiraceae</taxon>
        <taxon>Marvinbryantia</taxon>
    </lineage>
</organism>
<proteinExistence type="predicted"/>
<dbReference type="RefSeq" id="WP_006863761.1">
    <property type="nucleotide sequence ID" value="NZ_ACCL02000022.1"/>
</dbReference>
<keyword evidence="1" id="KW-1133">Transmembrane helix</keyword>
<reference evidence="3" key="1">
    <citation type="submission" date="2009-07" db="EMBL/GenBank/DDBJ databases">
        <authorList>
            <person name="Weinstock G."/>
            <person name="Sodergren E."/>
            <person name="Clifton S."/>
            <person name="Fulton L."/>
            <person name="Fulton B."/>
            <person name="Courtney L."/>
            <person name="Fronick C."/>
            <person name="Harrison M."/>
            <person name="Strong C."/>
            <person name="Farmer C."/>
            <person name="Delahaunty K."/>
            <person name="Markovic C."/>
            <person name="Hall O."/>
            <person name="Minx P."/>
            <person name="Tomlinson C."/>
            <person name="Mitreva M."/>
            <person name="Nelson J."/>
            <person name="Hou S."/>
            <person name="Wollam A."/>
            <person name="Pepin K.H."/>
            <person name="Johnson M."/>
            <person name="Bhonagiri V."/>
            <person name="Nash W.E."/>
            <person name="Warren W."/>
            <person name="Chinwalla A."/>
            <person name="Mardis E.R."/>
            <person name="Wilson R.K."/>
        </authorList>
    </citation>
    <scope>NUCLEOTIDE SEQUENCE [LARGE SCALE GENOMIC DNA]</scope>
    <source>
        <strain evidence="3">DSM 14469</strain>
    </source>
</reference>
<dbReference type="EMBL" id="ACCL02000022">
    <property type="protein sequence ID" value="EET59089.1"/>
    <property type="molecule type" value="Genomic_DNA"/>
</dbReference>
<dbReference type="AlphaFoldDB" id="C6LK11"/>
<feature type="transmembrane region" description="Helical" evidence="1">
    <location>
        <begin position="149"/>
        <end position="169"/>
    </location>
</feature>
<dbReference type="InterPro" id="IPR027417">
    <property type="entry name" value="P-loop_NTPase"/>
</dbReference>
<gene>
    <name evidence="3" type="ORF">BRYFOR_08998</name>
</gene>
<keyword evidence="1" id="KW-0472">Membrane</keyword>
<dbReference type="Pfam" id="PF07693">
    <property type="entry name" value="KAP_NTPase"/>
    <property type="match status" value="1"/>
</dbReference>
<keyword evidence="4" id="KW-1185">Reference proteome</keyword>
<feature type="domain" description="KAP NTPase" evidence="2">
    <location>
        <begin position="203"/>
        <end position="359"/>
    </location>
</feature>
<dbReference type="SUPFAM" id="SSF52540">
    <property type="entry name" value="P-loop containing nucleoside triphosphate hydrolases"/>
    <property type="match status" value="1"/>
</dbReference>
<feature type="transmembrane region" description="Helical" evidence="1">
    <location>
        <begin position="90"/>
        <end position="112"/>
    </location>
</feature>
<sequence>MNKDVIEFLENQKLFSWYFNHRNCILLLVILFSTVASVYMGRKVIRAVGKIDCKEICGKSFGHFVIIVFLGTGLNAAGMEFEFAINLMPILLFTGAVLITLGIQIVEFIRYYKNCGEVINRTNIICIGIMECAVLLLAIMGRLEVVELLAAGIVCITLKMANVFMTTCIRTRFKYKINTNTLMKDCPVSQERDLFESRKRQLDSLCKELDKFCGEPYAVAISGKWGSGKTSFVNALKEKLSEAEFVNVECSIEYDIKAVLKDITSQIQEIYRRNNVYVGKNGVINKYFKKIGEFVDNAGYGGMAKIIDTFQIEEKSSFWENKAAMNKALDKFYGLTGKHIYFIVDDMDRIINDEMRAVLF</sequence>
<dbReference type="Gene3D" id="3.40.50.300">
    <property type="entry name" value="P-loop containing nucleotide triphosphate hydrolases"/>
    <property type="match status" value="1"/>
</dbReference>
<dbReference type="OrthoDB" id="88903at2"/>
<keyword evidence="1" id="KW-0812">Transmembrane</keyword>
<protein>
    <recommendedName>
        <fullName evidence="2">KAP NTPase domain-containing protein</fullName>
    </recommendedName>
</protein>
<evidence type="ECO:0000313" key="3">
    <source>
        <dbReference type="EMBL" id="EET59089.1"/>
    </source>
</evidence>
<feature type="transmembrane region" description="Helical" evidence="1">
    <location>
        <begin position="61"/>
        <end position="78"/>
    </location>
</feature>